<dbReference type="EMBL" id="GGEC01015662">
    <property type="protein sequence ID" value="MBW96145.1"/>
    <property type="molecule type" value="Transcribed_RNA"/>
</dbReference>
<proteinExistence type="predicted"/>
<accession>A0A2P2JRN4</accession>
<name>A0A2P2JRN4_RHIMU</name>
<organism evidence="1">
    <name type="scientific">Rhizophora mucronata</name>
    <name type="common">Asiatic mangrove</name>
    <dbReference type="NCBI Taxonomy" id="61149"/>
    <lineage>
        <taxon>Eukaryota</taxon>
        <taxon>Viridiplantae</taxon>
        <taxon>Streptophyta</taxon>
        <taxon>Embryophyta</taxon>
        <taxon>Tracheophyta</taxon>
        <taxon>Spermatophyta</taxon>
        <taxon>Magnoliopsida</taxon>
        <taxon>eudicotyledons</taxon>
        <taxon>Gunneridae</taxon>
        <taxon>Pentapetalae</taxon>
        <taxon>rosids</taxon>
        <taxon>fabids</taxon>
        <taxon>Malpighiales</taxon>
        <taxon>Rhizophoraceae</taxon>
        <taxon>Rhizophora</taxon>
    </lineage>
</organism>
<evidence type="ECO:0000313" key="1">
    <source>
        <dbReference type="EMBL" id="MBW96145.1"/>
    </source>
</evidence>
<sequence>MLPLVKFPLLVDEIKPCAYPLSKQRRICCRKVKNVIAKGVGHNFINSRKWK</sequence>
<dbReference type="AlphaFoldDB" id="A0A2P2JRN4"/>
<protein>
    <submittedName>
        <fullName evidence="1">Uncharacterized protein</fullName>
    </submittedName>
</protein>
<reference evidence="1" key="1">
    <citation type="submission" date="2018-02" db="EMBL/GenBank/DDBJ databases">
        <title>Rhizophora mucronata_Transcriptome.</title>
        <authorList>
            <person name="Meera S.P."/>
            <person name="Sreeshan A."/>
            <person name="Augustine A."/>
        </authorList>
    </citation>
    <scope>NUCLEOTIDE SEQUENCE</scope>
    <source>
        <tissue evidence="1">Leaf</tissue>
    </source>
</reference>